<dbReference type="Gene3D" id="1.10.150.120">
    <property type="entry name" value="[2Fe-2S]-binding domain"/>
    <property type="match status" value="1"/>
</dbReference>
<reference evidence="6 7" key="1">
    <citation type="journal article" date="2013" name="Genome Announc.">
        <title>Draft Genome Sequence of Indibacter alkaliphilus Strain LW1T, Isolated from Lonar Lake, a Haloalkaline Lake in the Buldana District of Maharashtra, India.</title>
        <authorList>
            <person name="Singh A."/>
            <person name="Kumar Jangir P."/>
            <person name="Sharma R."/>
            <person name="Singh A."/>
            <person name="Kumar Pinnaka A."/>
            <person name="Shivaji S."/>
        </authorList>
    </citation>
    <scope>NUCLEOTIDE SEQUENCE [LARGE SCALE GENOMIC DNA]</scope>
    <source>
        <strain evidence="7">CCUG 57479 / KCTC 22604 / LW1</strain>
    </source>
</reference>
<evidence type="ECO:0000256" key="4">
    <source>
        <dbReference type="ARBA" id="ARBA00023014"/>
    </source>
</evidence>
<dbReference type="GO" id="GO:0051537">
    <property type="term" value="F:2 iron, 2 sulfur cluster binding"/>
    <property type="evidence" value="ECO:0007669"/>
    <property type="project" value="UniProtKB-KW"/>
</dbReference>
<dbReference type="PROSITE" id="PS51085">
    <property type="entry name" value="2FE2S_FER_2"/>
    <property type="match status" value="1"/>
</dbReference>
<dbReference type="OrthoDB" id="9796880at2"/>
<dbReference type="InterPro" id="IPR012675">
    <property type="entry name" value="Beta-grasp_dom_sf"/>
</dbReference>
<evidence type="ECO:0000256" key="1">
    <source>
        <dbReference type="ARBA" id="ARBA00022714"/>
    </source>
</evidence>
<dbReference type="EMBL" id="ALWO02000052">
    <property type="protein sequence ID" value="EOZ92356.1"/>
    <property type="molecule type" value="Genomic_DNA"/>
</dbReference>
<dbReference type="GO" id="GO:0047121">
    <property type="term" value="F:isoquinoline 1-oxidoreductase activity"/>
    <property type="evidence" value="ECO:0007669"/>
    <property type="project" value="UniProtKB-EC"/>
</dbReference>
<protein>
    <submittedName>
        <fullName evidence="6">Isoquinoline 1-oxidoreductase alpha subunit</fullName>
        <ecNumber evidence="6">1.3.99.16</ecNumber>
    </submittedName>
</protein>
<keyword evidence="4" id="KW-0411">Iron-sulfur</keyword>
<keyword evidence="3" id="KW-0408">Iron</keyword>
<dbReference type="Pfam" id="PF00111">
    <property type="entry name" value="Fer2"/>
    <property type="match status" value="1"/>
</dbReference>
<gene>
    <name evidence="6" type="ORF">A33Q_4449</name>
</gene>
<keyword evidence="7" id="KW-1185">Reference proteome</keyword>
<dbReference type="EC" id="1.3.99.16" evidence="6"/>
<keyword evidence="6" id="KW-0560">Oxidoreductase</keyword>
<accession>S2DK26</accession>
<sequence>MAIKLKVNGVSLTIEADPEEPLLYILREEFGFNGAKFGCGLQQCGTCMVLADGEALATCVQPCQNFEGMEIITIEGLSEGDKSHPLQETFYSEQAAQCGYCVNGMLIAALALLRKNPKPNDEEIRLSLDKVICRCGTHSRFISAVKKAADQNSRF</sequence>
<dbReference type="CDD" id="cd00207">
    <property type="entry name" value="fer2"/>
    <property type="match status" value="1"/>
</dbReference>
<evidence type="ECO:0000256" key="2">
    <source>
        <dbReference type="ARBA" id="ARBA00022723"/>
    </source>
</evidence>
<evidence type="ECO:0000259" key="5">
    <source>
        <dbReference type="PROSITE" id="PS51085"/>
    </source>
</evidence>
<dbReference type="eggNOG" id="COG2080">
    <property type="taxonomic scope" value="Bacteria"/>
</dbReference>
<dbReference type="PANTHER" id="PTHR44379:SF6">
    <property type="entry name" value="BLR6046 PROTEIN"/>
    <property type="match status" value="1"/>
</dbReference>
<dbReference type="InterPro" id="IPR036884">
    <property type="entry name" value="2Fe-2S-bd_dom_sf"/>
</dbReference>
<evidence type="ECO:0000313" key="6">
    <source>
        <dbReference type="EMBL" id="EOZ92356.1"/>
    </source>
</evidence>
<dbReference type="Pfam" id="PF01799">
    <property type="entry name" value="Fer2_2"/>
    <property type="match status" value="1"/>
</dbReference>
<dbReference type="Gene3D" id="3.10.20.30">
    <property type="match status" value="1"/>
</dbReference>
<dbReference type="STRING" id="1189612.A33Q_4449"/>
<name>S2DK26_INDAL</name>
<dbReference type="InterPro" id="IPR036010">
    <property type="entry name" value="2Fe-2S_ferredoxin-like_sf"/>
</dbReference>
<dbReference type="SUPFAM" id="SSF54292">
    <property type="entry name" value="2Fe-2S ferredoxin-like"/>
    <property type="match status" value="1"/>
</dbReference>
<evidence type="ECO:0000256" key="3">
    <source>
        <dbReference type="ARBA" id="ARBA00023004"/>
    </source>
</evidence>
<evidence type="ECO:0000313" key="7">
    <source>
        <dbReference type="Proteomes" id="UP000006073"/>
    </source>
</evidence>
<dbReference type="RefSeq" id="WP_009032819.1">
    <property type="nucleotide sequence ID" value="NZ_ALWO02000052.1"/>
</dbReference>
<keyword evidence="2" id="KW-0479">Metal-binding</keyword>
<dbReference type="InterPro" id="IPR051452">
    <property type="entry name" value="Diverse_Oxidoreductases"/>
</dbReference>
<organism evidence="6 7">
    <name type="scientific">Indibacter alkaliphilus (strain CCUG 57479 / KCTC 22604 / LW1)</name>
    <dbReference type="NCBI Taxonomy" id="1189612"/>
    <lineage>
        <taxon>Bacteria</taxon>
        <taxon>Pseudomonadati</taxon>
        <taxon>Bacteroidota</taxon>
        <taxon>Cytophagia</taxon>
        <taxon>Cytophagales</taxon>
        <taxon>Cyclobacteriaceae</taxon>
    </lineage>
</organism>
<dbReference type="SUPFAM" id="SSF47741">
    <property type="entry name" value="CO dehydrogenase ISP C-domain like"/>
    <property type="match status" value="1"/>
</dbReference>
<dbReference type="InterPro" id="IPR002888">
    <property type="entry name" value="2Fe-2S-bd"/>
</dbReference>
<dbReference type="InterPro" id="IPR001041">
    <property type="entry name" value="2Fe-2S_ferredoxin-type"/>
</dbReference>
<dbReference type="Proteomes" id="UP000006073">
    <property type="component" value="Unassembled WGS sequence"/>
</dbReference>
<comment type="caution">
    <text evidence="6">The sequence shown here is derived from an EMBL/GenBank/DDBJ whole genome shotgun (WGS) entry which is preliminary data.</text>
</comment>
<feature type="domain" description="2Fe-2S ferredoxin-type" evidence="5">
    <location>
        <begin position="1"/>
        <end position="77"/>
    </location>
</feature>
<keyword evidence="1" id="KW-0001">2Fe-2S</keyword>
<dbReference type="GO" id="GO:0046872">
    <property type="term" value="F:metal ion binding"/>
    <property type="evidence" value="ECO:0007669"/>
    <property type="project" value="UniProtKB-KW"/>
</dbReference>
<dbReference type="PANTHER" id="PTHR44379">
    <property type="entry name" value="OXIDOREDUCTASE WITH IRON-SULFUR SUBUNIT"/>
    <property type="match status" value="1"/>
</dbReference>
<proteinExistence type="predicted"/>
<dbReference type="AlphaFoldDB" id="S2DK26"/>